<evidence type="ECO:0000313" key="3">
    <source>
        <dbReference type="Proteomes" id="UP000078550"/>
    </source>
</evidence>
<sequence>MGGCGGNDIFCPKTLLGIIKWETFRKRYYAGKGEKSGEQMCFSHLDGAKTGEPSNGLPSSTLKVANDVKEEEKREEEKREEEKREEEKREEEKREEEKREEEKREEEKKNVYAHIYMHIYFSVRAGKNGDWGISHYNTHTSGETVPFEKW</sequence>
<dbReference type="EMBL" id="FLRE01000012">
    <property type="protein sequence ID" value="SBT31102.1"/>
    <property type="molecule type" value="Genomic_DNA"/>
</dbReference>
<gene>
    <name evidence="2" type="ORF">POVWA2_002310</name>
</gene>
<name>A0A1A8YHS9_PLAOA</name>
<feature type="compositionally biased region" description="Polar residues" evidence="1">
    <location>
        <begin position="52"/>
        <end position="63"/>
    </location>
</feature>
<dbReference type="AlphaFoldDB" id="A0A1A8YHS9"/>
<feature type="compositionally biased region" description="Basic and acidic residues" evidence="1">
    <location>
        <begin position="66"/>
        <end position="108"/>
    </location>
</feature>
<evidence type="ECO:0000256" key="1">
    <source>
        <dbReference type="SAM" id="MobiDB-lite"/>
    </source>
</evidence>
<proteinExistence type="predicted"/>
<feature type="region of interest" description="Disordered" evidence="1">
    <location>
        <begin position="44"/>
        <end position="108"/>
    </location>
</feature>
<accession>A0A1A8YHS9</accession>
<reference evidence="3" key="1">
    <citation type="submission" date="2016-05" db="EMBL/GenBank/DDBJ databases">
        <authorList>
            <person name="Naeem Raeece"/>
        </authorList>
    </citation>
    <scope>NUCLEOTIDE SEQUENCE [LARGE SCALE GENOMIC DNA]</scope>
</reference>
<evidence type="ECO:0000313" key="2">
    <source>
        <dbReference type="EMBL" id="SBT31102.1"/>
    </source>
</evidence>
<dbReference type="Proteomes" id="UP000078550">
    <property type="component" value="Unassembled WGS sequence"/>
</dbReference>
<protein>
    <submittedName>
        <fullName evidence="2">Uncharacterized protein</fullName>
    </submittedName>
</protein>
<organism evidence="2 3">
    <name type="scientific">Plasmodium ovale wallikeri</name>
    <dbReference type="NCBI Taxonomy" id="864142"/>
    <lineage>
        <taxon>Eukaryota</taxon>
        <taxon>Sar</taxon>
        <taxon>Alveolata</taxon>
        <taxon>Apicomplexa</taxon>
        <taxon>Aconoidasida</taxon>
        <taxon>Haemosporida</taxon>
        <taxon>Plasmodiidae</taxon>
        <taxon>Plasmodium</taxon>
        <taxon>Plasmodium (Plasmodium)</taxon>
    </lineage>
</organism>